<keyword evidence="2" id="KW-1185">Reference proteome</keyword>
<gene>
    <name evidence="1" type="ORF">ACOLOM_LOCUS11636</name>
</gene>
<evidence type="ECO:0000313" key="2">
    <source>
        <dbReference type="Proteomes" id="UP000789525"/>
    </source>
</evidence>
<sequence length="66" mass="7441">ALFPHQVQPPFGSVRDLLAPPDWIPMSGQLSTAAHRLYREVFKGVHWSESSGLIWTDNQRGKNSIL</sequence>
<evidence type="ECO:0000313" key="1">
    <source>
        <dbReference type="EMBL" id="CAG8731007.1"/>
    </source>
</evidence>
<accession>A0ACA9Q2H6</accession>
<protein>
    <submittedName>
        <fullName evidence="1">1065_t:CDS:1</fullName>
    </submittedName>
</protein>
<dbReference type="Proteomes" id="UP000789525">
    <property type="component" value="Unassembled WGS sequence"/>
</dbReference>
<comment type="caution">
    <text evidence="1">The sequence shown here is derived from an EMBL/GenBank/DDBJ whole genome shotgun (WGS) entry which is preliminary data.</text>
</comment>
<feature type="non-terminal residue" evidence="1">
    <location>
        <position position="1"/>
    </location>
</feature>
<name>A0ACA9Q2H6_9GLOM</name>
<proteinExistence type="predicted"/>
<dbReference type="EMBL" id="CAJVPT010042846">
    <property type="protein sequence ID" value="CAG8731007.1"/>
    <property type="molecule type" value="Genomic_DNA"/>
</dbReference>
<reference evidence="1" key="1">
    <citation type="submission" date="2021-06" db="EMBL/GenBank/DDBJ databases">
        <authorList>
            <person name="Kallberg Y."/>
            <person name="Tangrot J."/>
            <person name="Rosling A."/>
        </authorList>
    </citation>
    <scope>NUCLEOTIDE SEQUENCE</scope>
    <source>
        <strain evidence="1">CL356</strain>
    </source>
</reference>
<organism evidence="1 2">
    <name type="scientific">Acaulospora colombiana</name>
    <dbReference type="NCBI Taxonomy" id="27376"/>
    <lineage>
        <taxon>Eukaryota</taxon>
        <taxon>Fungi</taxon>
        <taxon>Fungi incertae sedis</taxon>
        <taxon>Mucoromycota</taxon>
        <taxon>Glomeromycotina</taxon>
        <taxon>Glomeromycetes</taxon>
        <taxon>Diversisporales</taxon>
        <taxon>Acaulosporaceae</taxon>
        <taxon>Acaulospora</taxon>
    </lineage>
</organism>